<name>A0ABQ6XWI7_STRFR</name>
<dbReference type="Proteomes" id="UP000731519">
    <property type="component" value="Unassembled WGS sequence"/>
</dbReference>
<feature type="compositionally biased region" description="Basic and acidic residues" evidence="1">
    <location>
        <begin position="1"/>
        <end position="11"/>
    </location>
</feature>
<organism evidence="2 3">
    <name type="scientific">Streptomyces fradiae ATCC 10745 = DSM 40063</name>
    <dbReference type="NCBI Taxonomy" id="1319510"/>
    <lineage>
        <taxon>Bacteria</taxon>
        <taxon>Bacillati</taxon>
        <taxon>Actinomycetota</taxon>
        <taxon>Actinomycetes</taxon>
        <taxon>Kitasatosporales</taxon>
        <taxon>Streptomycetaceae</taxon>
        <taxon>Streptomyces</taxon>
    </lineage>
</organism>
<protein>
    <submittedName>
        <fullName evidence="2">Uncharacterized protein</fullName>
    </submittedName>
</protein>
<sequence>MIGASRCDRHRGAWSSHAIRKRQEAERKAKARRRT</sequence>
<evidence type="ECO:0000256" key="1">
    <source>
        <dbReference type="SAM" id="MobiDB-lite"/>
    </source>
</evidence>
<accession>A0ABQ6XWI7</accession>
<proteinExistence type="predicted"/>
<evidence type="ECO:0000313" key="2">
    <source>
        <dbReference type="EMBL" id="KAF0650080.1"/>
    </source>
</evidence>
<keyword evidence="3" id="KW-1185">Reference proteome</keyword>
<feature type="region of interest" description="Disordered" evidence="1">
    <location>
        <begin position="1"/>
        <end position="35"/>
    </location>
</feature>
<comment type="caution">
    <text evidence="2">The sequence shown here is derived from an EMBL/GenBank/DDBJ whole genome shotgun (WGS) entry which is preliminary data.</text>
</comment>
<dbReference type="EMBL" id="ASYR01000010">
    <property type="protein sequence ID" value="KAF0650080.1"/>
    <property type="molecule type" value="Genomic_DNA"/>
</dbReference>
<gene>
    <name evidence="2" type="ORF">K701_09835</name>
</gene>
<reference evidence="2 3" key="1">
    <citation type="submission" date="2013-05" db="EMBL/GenBank/DDBJ databases">
        <title>Genome Sequence of Streptomyces fradiae.</title>
        <authorList>
            <person name="Kirby R."/>
        </authorList>
    </citation>
    <scope>NUCLEOTIDE SEQUENCE [LARGE SCALE GENOMIC DNA]</scope>
    <source>
        <strain evidence="2 3">ATCC 10745</strain>
    </source>
</reference>
<evidence type="ECO:0000313" key="3">
    <source>
        <dbReference type="Proteomes" id="UP000731519"/>
    </source>
</evidence>